<evidence type="ECO:0000313" key="1">
    <source>
        <dbReference type="EMBL" id="CAX25527.1"/>
    </source>
</evidence>
<accession>C7CBY0</accession>
<sequence>MPRDGPLPEPVAGFCCKSRHHRPGPGCLCARLRRPKSMSEAVTYHLLHWRNIWPEADVLV</sequence>
<dbReference type="KEGG" id="mdi:METDI3890"/>
<gene>
    <name evidence="1" type="ORF">METD_I3890</name>
</gene>
<name>C7CBY0_METED</name>
<dbReference type="EMBL" id="FP103042">
    <property type="protein sequence ID" value="CAX25527.1"/>
    <property type="molecule type" value="Genomic_DNA"/>
</dbReference>
<reference evidence="2" key="1">
    <citation type="journal article" date="2009" name="PLoS ONE">
        <title>Methylobacterium genome sequences: a reference blueprint to investigate microbial metabolism of C1 compounds from natural and industrial sources.</title>
        <authorList>
            <person name="Vuilleumier S."/>
            <person name="Chistoserdova L."/>
            <person name="Lee M.-C."/>
            <person name="Bringel F."/>
            <person name="Lajus A."/>
            <person name="Zhou Y."/>
            <person name="Gourion B."/>
            <person name="Barbe V."/>
            <person name="Chang J."/>
            <person name="Cruveiller S."/>
            <person name="Dossat C."/>
            <person name="Gillett W."/>
            <person name="Gruffaz C."/>
            <person name="Haugen E."/>
            <person name="Hourcade E."/>
            <person name="Levy R."/>
            <person name="Mangenot S."/>
            <person name="Muller E."/>
            <person name="Nadalig T."/>
            <person name="Pagni M."/>
            <person name="Penny C."/>
            <person name="Peyraud R."/>
            <person name="Robinson D.G."/>
            <person name="Roche D."/>
            <person name="Rouy Z."/>
            <person name="Saenampechek C."/>
            <person name="Salvignol G."/>
            <person name="Vallenet D."/>
            <person name="Wu Z."/>
            <person name="Marx C.J."/>
            <person name="Vorholt J.A."/>
            <person name="Olson M.V."/>
            <person name="Kaul R."/>
            <person name="Weissenbach J."/>
            <person name="Medigue C."/>
            <person name="Lidstrom M.E."/>
        </authorList>
    </citation>
    <scope>NUCLEOTIDE SEQUENCE [LARGE SCALE GENOMIC DNA]</scope>
    <source>
        <strain evidence="2">DSM 6343 / CIP 106787 / DM4</strain>
    </source>
</reference>
<organism evidence="1 2">
    <name type="scientific">Methylorubrum extorquens (strain DSM 6343 / CIP 106787 / DM4)</name>
    <name type="common">Methylobacterium extorquens</name>
    <dbReference type="NCBI Taxonomy" id="661410"/>
    <lineage>
        <taxon>Bacteria</taxon>
        <taxon>Pseudomonadati</taxon>
        <taxon>Pseudomonadota</taxon>
        <taxon>Alphaproteobacteria</taxon>
        <taxon>Hyphomicrobiales</taxon>
        <taxon>Methylobacteriaceae</taxon>
        <taxon>Methylorubrum</taxon>
    </lineage>
</organism>
<dbReference type="HOGENOM" id="CLU_2936292_0_0_5"/>
<protein>
    <submittedName>
        <fullName evidence="1">Uncharacterized protein</fullName>
    </submittedName>
</protein>
<evidence type="ECO:0000313" key="2">
    <source>
        <dbReference type="Proteomes" id="UP000008070"/>
    </source>
</evidence>
<dbReference type="Proteomes" id="UP000008070">
    <property type="component" value="Chromosome"/>
</dbReference>
<dbReference type="AlphaFoldDB" id="C7CBY0"/>
<proteinExistence type="predicted"/>